<evidence type="ECO:0000259" key="13">
    <source>
        <dbReference type="Pfam" id="PF00999"/>
    </source>
</evidence>
<dbReference type="AlphaFoldDB" id="A0AAN5C935"/>
<dbReference type="NCBIfam" id="TIGR00840">
    <property type="entry name" value="b_cpa1"/>
    <property type="match status" value="1"/>
</dbReference>
<evidence type="ECO:0000256" key="12">
    <source>
        <dbReference type="SAM" id="SignalP"/>
    </source>
</evidence>
<keyword evidence="2 9" id="KW-0813">Transport</keyword>
<feature type="transmembrane region" description="Helical" evidence="11">
    <location>
        <begin position="416"/>
        <end position="438"/>
    </location>
</feature>
<proteinExistence type="inferred from homology"/>
<dbReference type="GO" id="GO:0098719">
    <property type="term" value="P:sodium ion import across plasma membrane"/>
    <property type="evidence" value="ECO:0007669"/>
    <property type="project" value="TreeGrafter"/>
</dbReference>
<dbReference type="PANTHER" id="PTHR10110:SF98">
    <property type="entry name" value="SODIUM_HYDROGEN EXCHANGER"/>
    <property type="match status" value="1"/>
</dbReference>
<feature type="transmembrane region" description="Helical" evidence="11">
    <location>
        <begin position="376"/>
        <end position="404"/>
    </location>
</feature>
<dbReference type="InterPro" id="IPR004709">
    <property type="entry name" value="NaH_exchanger"/>
</dbReference>
<reference evidence="15" key="1">
    <citation type="submission" date="2022-10" db="EMBL/GenBank/DDBJ databases">
        <title>Genome assembly of Pristionchus species.</title>
        <authorList>
            <person name="Yoshida K."/>
            <person name="Sommer R.J."/>
        </authorList>
    </citation>
    <scope>NUCLEOTIDE SEQUENCE [LARGE SCALE GENOMIC DNA]</scope>
    <source>
        <strain evidence="15">RS5460</strain>
    </source>
</reference>
<evidence type="ECO:0000256" key="11">
    <source>
        <dbReference type="SAM" id="Phobius"/>
    </source>
</evidence>
<dbReference type="PRINTS" id="PR01084">
    <property type="entry name" value="NAHEXCHNGR"/>
</dbReference>
<name>A0AAN5C935_9BILA</name>
<evidence type="ECO:0000256" key="2">
    <source>
        <dbReference type="ARBA" id="ARBA00022448"/>
    </source>
</evidence>
<feature type="domain" description="Cation/H+ exchanger transmembrane" evidence="13">
    <location>
        <begin position="73"/>
        <end position="468"/>
    </location>
</feature>
<dbReference type="Pfam" id="PF00999">
    <property type="entry name" value="Na_H_Exchanger"/>
    <property type="match status" value="1"/>
</dbReference>
<feature type="compositionally biased region" description="Basic and acidic residues" evidence="10">
    <location>
        <begin position="684"/>
        <end position="693"/>
    </location>
</feature>
<feature type="non-terminal residue" evidence="14">
    <location>
        <position position="1"/>
    </location>
</feature>
<dbReference type="GO" id="GO:0005886">
    <property type="term" value="C:plasma membrane"/>
    <property type="evidence" value="ECO:0007669"/>
    <property type="project" value="TreeGrafter"/>
</dbReference>
<evidence type="ECO:0000313" key="14">
    <source>
        <dbReference type="EMBL" id="GMR33409.1"/>
    </source>
</evidence>
<keyword evidence="3 9" id="KW-0812">Transmembrane</keyword>
<dbReference type="InterPro" id="IPR018422">
    <property type="entry name" value="Cation/H_exchanger_CPA1"/>
</dbReference>
<evidence type="ECO:0000256" key="9">
    <source>
        <dbReference type="RuleBase" id="RU003722"/>
    </source>
</evidence>
<feature type="chain" id="PRO_5042883822" description="Sodium/hydrogen exchanger" evidence="12">
    <location>
        <begin position="31"/>
        <end position="693"/>
    </location>
</feature>
<feature type="transmembrane region" description="Helical" evidence="11">
    <location>
        <begin position="124"/>
        <end position="142"/>
    </location>
</feature>
<evidence type="ECO:0000256" key="8">
    <source>
        <dbReference type="ARBA" id="ARBA00023201"/>
    </source>
</evidence>
<feature type="transmembrane region" description="Helical" evidence="11">
    <location>
        <begin position="444"/>
        <end position="467"/>
    </location>
</feature>
<feature type="transmembrane region" description="Helical" evidence="11">
    <location>
        <begin position="91"/>
        <end position="109"/>
    </location>
</feature>
<feature type="transmembrane region" description="Helical" evidence="11">
    <location>
        <begin position="345"/>
        <end position="364"/>
    </location>
</feature>
<evidence type="ECO:0000256" key="10">
    <source>
        <dbReference type="SAM" id="MobiDB-lite"/>
    </source>
</evidence>
<evidence type="ECO:0000256" key="7">
    <source>
        <dbReference type="ARBA" id="ARBA00023136"/>
    </source>
</evidence>
<keyword evidence="15" id="KW-1185">Reference proteome</keyword>
<feature type="transmembrane region" description="Helical" evidence="11">
    <location>
        <begin position="253"/>
        <end position="283"/>
    </location>
</feature>
<feature type="transmembrane region" description="Helical" evidence="11">
    <location>
        <begin position="154"/>
        <end position="176"/>
    </location>
</feature>
<dbReference type="Proteomes" id="UP001328107">
    <property type="component" value="Unassembled WGS sequence"/>
</dbReference>
<sequence length="693" mass="77130">ISVAVVVERLQMPRLLILLLLFLFASPVDAKDGNDSSLIESNRSSFAHEERVHVAEFKWHSTSTPFIIVFWLFLACIAKLIFNRASSLTKIFPESSLLIAVGLAIGILLEKTQVNKSHFTLESHSFFLYLLPPIIFDAGYFMPNRAFFKNWDSILLFSVIGTLFNALAIGFSLYALSGVFDFSHSFSTFEILQFSSLISAVDPVAVIAVFEEIHVNDFIFVNVFGEALFNDGVTVVLYELFKQFSTLEEVKAIDFIAGTAAFFVVAVGGLVVGLLAAFLTALFTKYSDHVLTLGPCFILLVPYMGYLAAETLSLSPIIAIAVCGMAMKQYIKGNVSASATNSVKYFTKMLAQSSETVIFLFLGLSTVAKSDIEWDIVFIALTILLCIVFRTIGVIIQCAFLNRFRGKTFSMVDQFILCYGGLRGAIAFGLASSISSAVPAKDMFLTATIAVIFFTVFLQGSTIRPLVNFLNVERKKIDEPTMAETVYNKYLDYIISGVEDIAGQKGHASLVHDFERLNNNILCPILMKDHAKTRDFDATKIIRAYAKLTLRDAMGVTKWQPPQHKNLARIQNEELSRVARLCACPANSGHLANCPMAQPNMEALYHLFSRMFDKKMEEIKELRDAVSIQGEEDICDDYFAQTHRHSIVSGISRSNTDHDFSRHKNSKSKPQLPSAVIVHNGNGHRKDEKKDPL</sequence>
<dbReference type="InterPro" id="IPR006153">
    <property type="entry name" value="Cation/H_exchanger_TM"/>
</dbReference>
<keyword evidence="6 9" id="KW-0406">Ion transport</keyword>
<dbReference type="GO" id="GO:0015386">
    <property type="term" value="F:potassium:proton antiporter activity"/>
    <property type="evidence" value="ECO:0007669"/>
    <property type="project" value="TreeGrafter"/>
</dbReference>
<dbReference type="PANTHER" id="PTHR10110">
    <property type="entry name" value="SODIUM/HYDROGEN EXCHANGER"/>
    <property type="match status" value="1"/>
</dbReference>
<keyword evidence="5" id="KW-0915">Sodium</keyword>
<dbReference type="GO" id="GO:0051453">
    <property type="term" value="P:regulation of intracellular pH"/>
    <property type="evidence" value="ECO:0007669"/>
    <property type="project" value="TreeGrafter"/>
</dbReference>
<organism evidence="14 15">
    <name type="scientific">Pristionchus mayeri</name>
    <dbReference type="NCBI Taxonomy" id="1317129"/>
    <lineage>
        <taxon>Eukaryota</taxon>
        <taxon>Metazoa</taxon>
        <taxon>Ecdysozoa</taxon>
        <taxon>Nematoda</taxon>
        <taxon>Chromadorea</taxon>
        <taxon>Rhabditida</taxon>
        <taxon>Rhabditina</taxon>
        <taxon>Diplogasteromorpha</taxon>
        <taxon>Diplogasteroidea</taxon>
        <taxon>Neodiplogasteridae</taxon>
        <taxon>Pristionchus</taxon>
    </lineage>
</organism>
<dbReference type="EMBL" id="BTRK01000001">
    <property type="protein sequence ID" value="GMR33409.1"/>
    <property type="molecule type" value="Genomic_DNA"/>
</dbReference>
<feature type="signal peptide" evidence="12">
    <location>
        <begin position="1"/>
        <end position="30"/>
    </location>
</feature>
<dbReference type="Gene3D" id="6.10.140.1330">
    <property type="match status" value="1"/>
</dbReference>
<keyword evidence="8 9" id="KW-0739">Sodium transport</keyword>
<evidence type="ECO:0000313" key="15">
    <source>
        <dbReference type="Proteomes" id="UP001328107"/>
    </source>
</evidence>
<feature type="transmembrane region" description="Helical" evidence="11">
    <location>
        <begin position="64"/>
        <end position="82"/>
    </location>
</feature>
<evidence type="ECO:0000256" key="4">
    <source>
        <dbReference type="ARBA" id="ARBA00022989"/>
    </source>
</evidence>
<keyword evidence="7 11" id="KW-0472">Membrane</keyword>
<keyword evidence="12" id="KW-0732">Signal</keyword>
<keyword evidence="4 11" id="KW-1133">Transmembrane helix</keyword>
<evidence type="ECO:0000256" key="5">
    <source>
        <dbReference type="ARBA" id="ARBA00023053"/>
    </source>
</evidence>
<accession>A0AAN5C935</accession>
<dbReference type="GO" id="GO:0015385">
    <property type="term" value="F:sodium:proton antiporter activity"/>
    <property type="evidence" value="ECO:0007669"/>
    <property type="project" value="InterPro"/>
</dbReference>
<comment type="subcellular location">
    <subcellularLocation>
        <location evidence="1">Membrane</location>
        <topology evidence="1">Multi-pass membrane protein</topology>
    </subcellularLocation>
</comment>
<evidence type="ECO:0000256" key="1">
    <source>
        <dbReference type="ARBA" id="ARBA00004141"/>
    </source>
</evidence>
<feature type="transmembrane region" description="Helical" evidence="11">
    <location>
        <begin position="303"/>
        <end position="324"/>
    </location>
</feature>
<comment type="similarity">
    <text evidence="9">Belongs to the monovalent cation:proton antiporter 1 (CPA1) transporter (TC 2.A.36) family.</text>
</comment>
<protein>
    <recommendedName>
        <fullName evidence="9">Sodium/hydrogen exchanger</fullName>
    </recommendedName>
</protein>
<evidence type="ECO:0000256" key="3">
    <source>
        <dbReference type="ARBA" id="ARBA00022692"/>
    </source>
</evidence>
<keyword evidence="9" id="KW-0050">Antiport</keyword>
<evidence type="ECO:0000256" key="6">
    <source>
        <dbReference type="ARBA" id="ARBA00023065"/>
    </source>
</evidence>
<comment type="caution">
    <text evidence="14">The sequence shown here is derived from an EMBL/GenBank/DDBJ whole genome shotgun (WGS) entry which is preliminary data.</text>
</comment>
<feature type="region of interest" description="Disordered" evidence="10">
    <location>
        <begin position="650"/>
        <end position="693"/>
    </location>
</feature>
<gene>
    <name evidence="14" type="ORF">PMAYCL1PPCAC_03604</name>
</gene>